<dbReference type="SMART" id="SM01133">
    <property type="entry name" value="DeoC"/>
    <property type="match status" value="1"/>
</dbReference>
<gene>
    <name evidence="4" type="ORF">CES86_0134</name>
    <name evidence="3" type="ORF">F9L03_14070</name>
</gene>
<dbReference type="EMBL" id="WBWF01000009">
    <property type="protein sequence ID" value="KAB2703196.1"/>
    <property type="molecule type" value="Genomic_DNA"/>
</dbReference>
<dbReference type="RefSeq" id="WP_094513620.1">
    <property type="nucleotide sequence ID" value="NZ_JBHEEP010000007.1"/>
</dbReference>
<dbReference type="PANTHER" id="PTHR39340:SF1">
    <property type="entry name" value="SULFOFRUCTOSEPHOSPHATE ALDOLASE"/>
    <property type="match status" value="1"/>
</dbReference>
<evidence type="ECO:0000313" key="5">
    <source>
        <dbReference type="Proteomes" id="UP000216363"/>
    </source>
</evidence>
<evidence type="ECO:0000256" key="2">
    <source>
        <dbReference type="ARBA" id="ARBA00023239"/>
    </source>
</evidence>
<dbReference type="Pfam" id="PF01791">
    <property type="entry name" value="DeoC"/>
    <property type="match status" value="1"/>
</dbReference>
<dbReference type="Proteomes" id="UP000216363">
    <property type="component" value="Unassembled WGS sequence"/>
</dbReference>
<dbReference type="Proteomes" id="UP000435957">
    <property type="component" value="Unassembled WGS sequence"/>
</dbReference>
<organism evidence="4 5">
    <name type="scientific">Brucella lupini</name>
    <dbReference type="NCBI Taxonomy" id="255457"/>
    <lineage>
        <taxon>Bacteria</taxon>
        <taxon>Pseudomonadati</taxon>
        <taxon>Pseudomonadota</taxon>
        <taxon>Alphaproteobacteria</taxon>
        <taxon>Hyphomicrobiales</taxon>
        <taxon>Brucellaceae</taxon>
        <taxon>Brucella/Ochrobactrum group</taxon>
        <taxon>Brucella</taxon>
    </lineage>
</organism>
<dbReference type="SUPFAM" id="SSF51569">
    <property type="entry name" value="Aldolase"/>
    <property type="match status" value="1"/>
</dbReference>
<dbReference type="InterPro" id="IPR013785">
    <property type="entry name" value="Aldolase_TIM"/>
</dbReference>
<protein>
    <submittedName>
        <fullName evidence="4">DeoC/LacD aldolase family protein</fullName>
    </submittedName>
    <submittedName>
        <fullName evidence="3">Tagatose 1,6-diphosphate aldolase</fullName>
    </submittedName>
</protein>
<evidence type="ECO:0000313" key="3">
    <source>
        <dbReference type="EMBL" id="KAB2703196.1"/>
    </source>
</evidence>
<keyword evidence="2" id="KW-0456">Lyase</keyword>
<dbReference type="InterPro" id="IPR050552">
    <property type="entry name" value="LacD_aldolase"/>
</dbReference>
<reference evidence="3 6" key="2">
    <citation type="submission" date="2019-09" db="EMBL/GenBank/DDBJ databases">
        <title>Taxonomic organization of the family Brucellaceae based on a phylogenomic approach.</title>
        <authorList>
            <person name="Leclercq S."/>
            <person name="Cloeckaert A."/>
            <person name="Zygmunt M.S."/>
        </authorList>
    </citation>
    <scope>NUCLEOTIDE SEQUENCE [LARGE SCALE GENOMIC DNA]</scope>
    <source>
        <strain evidence="3 6">LUP23</strain>
    </source>
</reference>
<name>A0A256GZQ7_9HYPH</name>
<dbReference type="AlphaFoldDB" id="A0A256GZQ7"/>
<dbReference type="InterPro" id="IPR002915">
    <property type="entry name" value="DeoC/FbaB/LacD_aldolase"/>
</dbReference>
<dbReference type="EMBL" id="NNRN01000029">
    <property type="protein sequence ID" value="OYR32478.1"/>
    <property type="molecule type" value="Genomic_DNA"/>
</dbReference>
<reference evidence="4 5" key="1">
    <citation type="submission" date="2017-07" db="EMBL/GenBank/DDBJ databases">
        <title>Draft genome of Ochrobactrum lupini type strain LUP21.</title>
        <authorList>
            <person name="Krzyzanowska D.M."/>
            <person name="Jafra S."/>
        </authorList>
    </citation>
    <scope>NUCLEOTIDE SEQUENCE [LARGE SCALE GENOMIC DNA]</scope>
    <source>
        <strain evidence="4 5">LUP21</strain>
    </source>
</reference>
<comment type="caution">
    <text evidence="4">The sequence shown here is derived from an EMBL/GenBank/DDBJ whole genome shotgun (WGS) entry which is preliminary data.</text>
</comment>
<sequence>MLTLGKTRGLARLANKNGHFCMVALDQRPPLFEAIAATRGVDKSEVTFAEVLTAKRLLVENLAPHCSSMLFDPNYAIPAAIDVLPPECGLIVTLEDHRTEESKGGRKSKVIADWSVEKIRRLGGDAVKVLAWYRPDASADVLAHQKAFVRKIGEECRRHDIAYVLELLVFPFLGSAGHTADYVESPTKLPELVIESVREFAKPEYGVDLLKLESPLAANSLPVRDGSEASLAAQREFDAIGKICADAGIPWVLLSGGAATEKFERVLDYAYAAGAGGFLAGRTIWLNAIRSHFPDTAAVAKTLSGEGVAVIDALSALTEAKASHWSPATPAFQAIRNEGDFASSYAAA</sequence>
<evidence type="ECO:0000313" key="4">
    <source>
        <dbReference type="EMBL" id="OYR32478.1"/>
    </source>
</evidence>
<dbReference type="GO" id="GO:0061595">
    <property type="term" value="F:6-deoxy-6-sulfofructose-1-phosphate aldolase activity"/>
    <property type="evidence" value="ECO:0007669"/>
    <property type="project" value="TreeGrafter"/>
</dbReference>
<dbReference type="GO" id="GO:1902777">
    <property type="term" value="P:6-sulfoquinovose(1-) catabolic process"/>
    <property type="evidence" value="ECO:0007669"/>
    <property type="project" value="TreeGrafter"/>
</dbReference>
<dbReference type="Gene3D" id="3.20.20.70">
    <property type="entry name" value="Aldolase class I"/>
    <property type="match status" value="1"/>
</dbReference>
<accession>A0A256GZQ7</accession>
<keyword evidence="6" id="KW-1185">Reference proteome</keyword>
<dbReference type="PANTHER" id="PTHR39340">
    <property type="entry name" value="SULFOFRUCTOSEPHOSPHATE ALDOLASE"/>
    <property type="match status" value="1"/>
</dbReference>
<proteinExistence type="inferred from homology"/>
<evidence type="ECO:0000256" key="1">
    <source>
        <dbReference type="ARBA" id="ARBA00008679"/>
    </source>
</evidence>
<comment type="similarity">
    <text evidence="1">Belongs to the aldolase LacD family.</text>
</comment>
<dbReference type="NCBIfam" id="NF009498">
    <property type="entry name" value="PRK12858.1"/>
    <property type="match status" value="1"/>
</dbReference>
<evidence type="ECO:0000313" key="6">
    <source>
        <dbReference type="Proteomes" id="UP000435957"/>
    </source>
</evidence>